<dbReference type="InterPro" id="IPR050090">
    <property type="entry name" value="Tyrosine_recombinase_XerCD"/>
</dbReference>
<evidence type="ECO:0000313" key="5">
    <source>
        <dbReference type="EMBL" id="NES26266.1"/>
    </source>
</evidence>
<dbReference type="InterPro" id="IPR010998">
    <property type="entry name" value="Integrase_recombinase_N"/>
</dbReference>
<dbReference type="AlphaFoldDB" id="A0AAJ3DHM7"/>
<dbReference type="InterPro" id="IPR013762">
    <property type="entry name" value="Integrase-like_cat_sf"/>
</dbReference>
<dbReference type="EMBL" id="JAAHBZ010000001">
    <property type="protein sequence ID" value="NES26266.1"/>
    <property type="molecule type" value="Genomic_DNA"/>
</dbReference>
<reference evidence="6 7" key="1">
    <citation type="submission" date="2019-10" db="EMBL/GenBank/DDBJ databases">
        <title>Genome Sequence of Micromonospora terminaliae DSM 101760.</title>
        <authorList>
            <person name="Guo L."/>
        </authorList>
    </citation>
    <scope>NUCLEOTIDE SEQUENCE [LARGE SCALE GENOMIC DNA]</scope>
    <source>
        <strain evidence="6 7">DSM 101760</strain>
    </source>
</reference>
<sequence>MLRTHVLPKWGDWPLGKVDFMSVQEWVTGLGRDLAPATVAKCYQLLSIILKTAVQARLIATNPAEGVRLPRDRSRYVKPVTISREDFFGRLLPAVPPRHRGIVSAAAGAGLRWGECAGLTWSSVDLDRGSLSVVQVAEETHGGIVLRPYPKSRAGVRTVPLPGFLLVVLRELHVAADDPDPRTLVFRDRVGRPLRRSNFRRRIWLPSLVRAGLLGQVVNSGPHRYRAAWPDREGVEWSAEFTTEREAVACVAARAAGGMRFHDLRHAYATWLVTDGVPINLVQRVMGHEQASTTLNRYTHTPDDYAARVLAAFDGSAASLLPLAEESASESVLDEDEEGL</sequence>
<keyword evidence="2" id="KW-0238">DNA-binding</keyword>
<dbReference type="Pfam" id="PF00589">
    <property type="entry name" value="Phage_integrase"/>
    <property type="match status" value="1"/>
</dbReference>
<keyword evidence="3" id="KW-0233">DNA recombination</keyword>
<dbReference type="InterPro" id="IPR002104">
    <property type="entry name" value="Integrase_catalytic"/>
</dbReference>
<evidence type="ECO:0000313" key="6">
    <source>
        <dbReference type="EMBL" id="QGL51600.1"/>
    </source>
</evidence>
<dbReference type="PANTHER" id="PTHR30349:SF64">
    <property type="entry name" value="PROPHAGE INTEGRASE INTD-RELATED"/>
    <property type="match status" value="1"/>
</dbReference>
<evidence type="ECO:0000256" key="3">
    <source>
        <dbReference type="ARBA" id="ARBA00023172"/>
    </source>
</evidence>
<dbReference type="GO" id="GO:0015074">
    <property type="term" value="P:DNA integration"/>
    <property type="evidence" value="ECO:0007669"/>
    <property type="project" value="InterPro"/>
</dbReference>
<dbReference type="GO" id="GO:0003677">
    <property type="term" value="F:DNA binding"/>
    <property type="evidence" value="ECO:0007669"/>
    <property type="project" value="UniProtKB-KW"/>
</dbReference>
<accession>A0AAJ3DHM7</accession>
<protein>
    <submittedName>
        <fullName evidence="5">Site-specific integrase</fullName>
    </submittedName>
    <submittedName>
        <fullName evidence="6">Tyrosine-type recombinase/integrase</fullName>
    </submittedName>
</protein>
<evidence type="ECO:0000256" key="1">
    <source>
        <dbReference type="ARBA" id="ARBA00008857"/>
    </source>
</evidence>
<evidence type="ECO:0000313" key="7">
    <source>
        <dbReference type="Proteomes" id="UP000402241"/>
    </source>
</evidence>
<dbReference type="EMBL" id="CP045309">
    <property type="protein sequence ID" value="QGL51600.1"/>
    <property type="molecule type" value="Genomic_DNA"/>
</dbReference>
<organism evidence="5 8">
    <name type="scientific">Micromonospora terminaliae</name>
    <dbReference type="NCBI Taxonomy" id="1914461"/>
    <lineage>
        <taxon>Bacteria</taxon>
        <taxon>Bacillati</taxon>
        <taxon>Actinomycetota</taxon>
        <taxon>Actinomycetes</taxon>
        <taxon>Micromonosporales</taxon>
        <taxon>Micromonosporaceae</taxon>
        <taxon>Micromonospora</taxon>
    </lineage>
</organism>
<keyword evidence="7" id="KW-1185">Reference proteome</keyword>
<evidence type="ECO:0000313" key="8">
    <source>
        <dbReference type="Proteomes" id="UP000477779"/>
    </source>
</evidence>
<dbReference type="Gene3D" id="1.10.150.130">
    <property type="match status" value="1"/>
</dbReference>
<dbReference type="CDD" id="cd01189">
    <property type="entry name" value="INT_ICEBs1_C_like"/>
    <property type="match status" value="1"/>
</dbReference>
<dbReference type="SUPFAM" id="SSF56349">
    <property type="entry name" value="DNA breaking-rejoining enzymes"/>
    <property type="match status" value="1"/>
</dbReference>
<comment type="similarity">
    <text evidence="1">Belongs to the 'phage' integrase family.</text>
</comment>
<proteinExistence type="inferred from homology"/>
<dbReference type="PROSITE" id="PS51898">
    <property type="entry name" value="TYR_RECOMBINASE"/>
    <property type="match status" value="1"/>
</dbReference>
<dbReference type="Gene3D" id="1.10.443.10">
    <property type="entry name" value="Intergrase catalytic core"/>
    <property type="match status" value="1"/>
</dbReference>
<reference evidence="5 8" key="2">
    <citation type="submission" date="2020-02" db="EMBL/GenBank/DDBJ databases">
        <title>WGS of Micromonospora spp. isolated from hot spring.</title>
        <authorList>
            <person name="Thawai C."/>
        </authorList>
    </citation>
    <scope>NUCLEOTIDE SEQUENCE [LARGE SCALE GENOMIC DNA]</scope>
    <source>
        <strain evidence="5 8">TMS7</strain>
    </source>
</reference>
<evidence type="ECO:0000256" key="2">
    <source>
        <dbReference type="ARBA" id="ARBA00023125"/>
    </source>
</evidence>
<name>A0AAJ3DHM7_9ACTN</name>
<dbReference type="GO" id="GO:0006310">
    <property type="term" value="P:DNA recombination"/>
    <property type="evidence" value="ECO:0007669"/>
    <property type="project" value="UniProtKB-KW"/>
</dbReference>
<dbReference type="PANTHER" id="PTHR30349">
    <property type="entry name" value="PHAGE INTEGRASE-RELATED"/>
    <property type="match status" value="1"/>
</dbReference>
<gene>
    <name evidence="5" type="ORF">G3561_01665</name>
    <name evidence="6" type="ORF">GCE86_27595</name>
</gene>
<dbReference type="InterPro" id="IPR011010">
    <property type="entry name" value="DNA_brk_join_enz"/>
</dbReference>
<feature type="domain" description="Tyr recombinase" evidence="4">
    <location>
        <begin position="77"/>
        <end position="311"/>
    </location>
</feature>
<dbReference type="Proteomes" id="UP000402241">
    <property type="component" value="Chromosome"/>
</dbReference>
<dbReference type="Proteomes" id="UP000477779">
    <property type="component" value="Unassembled WGS sequence"/>
</dbReference>
<evidence type="ECO:0000259" key="4">
    <source>
        <dbReference type="PROSITE" id="PS51898"/>
    </source>
</evidence>